<evidence type="ECO:0000256" key="5">
    <source>
        <dbReference type="ARBA" id="ARBA00022884"/>
    </source>
</evidence>
<comment type="caution">
    <text evidence="6">Lacks conserved residue(s) required for the propagation of feature annotation.</text>
</comment>
<reference evidence="9" key="1">
    <citation type="submission" date="2017-05" db="EMBL/GenBank/DDBJ databases">
        <authorList>
            <person name="Kirkegaard R."/>
            <person name="Mcilroy J S."/>
        </authorList>
    </citation>
    <scope>NUCLEOTIDE SEQUENCE [LARGE SCALE GENOMIC DNA]</scope>
</reference>
<dbReference type="PANTHER" id="PTHR22807:SF30">
    <property type="entry name" value="28S RRNA (CYTOSINE(4447)-C(5))-METHYLTRANSFERASE-RELATED"/>
    <property type="match status" value="1"/>
</dbReference>
<dbReference type="Pfam" id="PF01189">
    <property type="entry name" value="Methyltr_RsmB-F"/>
    <property type="match status" value="1"/>
</dbReference>
<evidence type="ECO:0000256" key="3">
    <source>
        <dbReference type="ARBA" id="ARBA00022679"/>
    </source>
</evidence>
<dbReference type="GO" id="GO:0001510">
    <property type="term" value="P:RNA methylation"/>
    <property type="evidence" value="ECO:0007669"/>
    <property type="project" value="InterPro"/>
</dbReference>
<keyword evidence="5 6" id="KW-0694">RNA-binding</keyword>
<accession>A0A1Y6K332</accession>
<dbReference type="GO" id="GO:0008173">
    <property type="term" value="F:RNA methyltransferase activity"/>
    <property type="evidence" value="ECO:0007669"/>
    <property type="project" value="InterPro"/>
</dbReference>
<dbReference type="PRINTS" id="PR02008">
    <property type="entry name" value="RCMTFAMILY"/>
</dbReference>
<dbReference type="InterPro" id="IPR029063">
    <property type="entry name" value="SAM-dependent_MTases_sf"/>
</dbReference>
<keyword evidence="9" id="KW-1185">Reference proteome</keyword>
<evidence type="ECO:0000256" key="1">
    <source>
        <dbReference type="ARBA" id="ARBA00022490"/>
    </source>
</evidence>
<comment type="similarity">
    <text evidence="6">Belongs to the class I-like SAM-binding methyltransferase superfamily. RsmB/NOP family.</text>
</comment>
<feature type="binding site" evidence="6">
    <location>
        <position position="190"/>
    </location>
    <ligand>
        <name>S-adenosyl-L-methionine</name>
        <dbReference type="ChEBI" id="CHEBI:59789"/>
    </ligand>
</feature>
<dbReference type="EMBL" id="LT859958">
    <property type="protein sequence ID" value="SMX54073.1"/>
    <property type="molecule type" value="Genomic_DNA"/>
</dbReference>
<evidence type="ECO:0000259" key="7">
    <source>
        <dbReference type="PROSITE" id="PS51686"/>
    </source>
</evidence>
<proteinExistence type="inferred from homology"/>
<evidence type="ECO:0000256" key="6">
    <source>
        <dbReference type="PROSITE-ProRule" id="PRU01023"/>
    </source>
</evidence>
<dbReference type="KEGG" id="abat:CFX1CAM_1008"/>
<dbReference type="PANTHER" id="PTHR22807">
    <property type="entry name" value="NOP2 YEAST -RELATED NOL1/NOP2/FMU SUN DOMAIN-CONTAINING"/>
    <property type="match status" value="1"/>
</dbReference>
<feature type="domain" description="SAM-dependent MTase RsmB/NOP-type" evidence="7">
    <location>
        <begin position="28"/>
        <end position="317"/>
    </location>
</feature>
<dbReference type="Pfam" id="PF17125">
    <property type="entry name" value="Methyltr_RsmF_N"/>
    <property type="match status" value="1"/>
</dbReference>
<evidence type="ECO:0000313" key="9">
    <source>
        <dbReference type="Proteomes" id="UP000195514"/>
    </source>
</evidence>
<keyword evidence="3 6" id="KW-0808">Transferase</keyword>
<organism evidence="8 9">
    <name type="scientific">Candidatus Brevifilum fermentans</name>
    <dbReference type="NCBI Taxonomy" id="1986204"/>
    <lineage>
        <taxon>Bacteria</taxon>
        <taxon>Bacillati</taxon>
        <taxon>Chloroflexota</taxon>
        <taxon>Anaerolineae</taxon>
        <taxon>Anaerolineales</taxon>
        <taxon>Anaerolineaceae</taxon>
        <taxon>Candidatus Brevifilum</taxon>
    </lineage>
</organism>
<dbReference type="OrthoDB" id="9810297at2"/>
<evidence type="ECO:0000256" key="2">
    <source>
        <dbReference type="ARBA" id="ARBA00022603"/>
    </source>
</evidence>
<evidence type="ECO:0000313" key="8">
    <source>
        <dbReference type="EMBL" id="SMX54073.1"/>
    </source>
</evidence>
<dbReference type="InterPro" id="IPR001678">
    <property type="entry name" value="MeTrfase_RsmB-F_NOP2_dom"/>
</dbReference>
<dbReference type="PROSITE" id="PS51686">
    <property type="entry name" value="SAM_MT_RSMB_NOP"/>
    <property type="match status" value="1"/>
</dbReference>
<dbReference type="Gene3D" id="3.30.70.1170">
    <property type="entry name" value="Sun protein, domain 3"/>
    <property type="match status" value="1"/>
</dbReference>
<protein>
    <submittedName>
        <fullName evidence="8">Putative Ribosomal RNA small subunit methyltransferase F</fullName>
        <ecNumber evidence="8">2.1.1.178</ecNumber>
    </submittedName>
</protein>
<evidence type="ECO:0000256" key="4">
    <source>
        <dbReference type="ARBA" id="ARBA00022691"/>
    </source>
</evidence>
<feature type="active site" description="Nucleophile" evidence="6">
    <location>
        <position position="243"/>
    </location>
</feature>
<gene>
    <name evidence="8" type="ORF">CFX1CAM_1008</name>
</gene>
<dbReference type="EC" id="2.1.1.178" evidence="8"/>
<dbReference type="InterPro" id="IPR049560">
    <property type="entry name" value="MeTrfase_RsmB-F_NOP2_cat"/>
</dbReference>
<dbReference type="GO" id="GO:0003723">
    <property type="term" value="F:RNA binding"/>
    <property type="evidence" value="ECO:0007669"/>
    <property type="project" value="UniProtKB-UniRule"/>
</dbReference>
<keyword evidence="4 6" id="KW-0949">S-adenosyl-L-methionine</keyword>
<dbReference type="InterPro" id="IPR023267">
    <property type="entry name" value="RCMT"/>
</dbReference>
<keyword evidence="1" id="KW-0963">Cytoplasm</keyword>
<dbReference type="Gene3D" id="3.10.450.720">
    <property type="match status" value="1"/>
</dbReference>
<feature type="binding site" evidence="6">
    <location>
        <position position="145"/>
    </location>
    <ligand>
        <name>S-adenosyl-L-methionine</name>
        <dbReference type="ChEBI" id="CHEBI:59789"/>
    </ligand>
</feature>
<sequence length="485" mass="54553">MADPGMHKLVQSLARFSEILSEEELQQIRAIQDAPLSTGIRLNSLKAHPATSIHALAERYGWEIKPVAFCDNAWLIESASTSPGMTIEHRLGGYYLQDASSMVPVSLLDFEAQRPLILDMAASPGGKTTHLVDRTQDMGFIIANDASQRRIPALRSVIANWGAINQVVTHFPGESFGRWFPETFDSILLDAPCSMENLRPTPSHPLRETTDSERLRLQEMQIRLLISGLSALKIGGQLVYATCSLAPEENEAVIDQVLKLYPDALIIEDLSSKLPFHAPGLSTYADQIFHPALQNTLRLWPHLTGMSGFFCARLRKTGVIPITPQAPPTRDFSRTQFEATPLNLQSAICEQIWDAYGFDLGEILARYHLELFKRHEGIFLIPQVYLERFQTLPFEWIGMQIGQWIAGNFHPSLEFASRFGHLFIRGKAQLDDSQLSQWIDQRDIRNPKIDLPPQGQYLLVEDKSGRNLGVGKLLSKRLRNLLPRS</sequence>
<dbReference type="SUPFAM" id="SSF53335">
    <property type="entry name" value="S-adenosyl-L-methionine-dependent methyltransferases"/>
    <property type="match status" value="1"/>
</dbReference>
<dbReference type="AlphaFoldDB" id="A0A1Y6K332"/>
<dbReference type="InterPro" id="IPR031341">
    <property type="entry name" value="Methyltr_RsmF_N"/>
</dbReference>
<name>A0A1Y6K332_9CHLR</name>
<keyword evidence="2 6" id="KW-0489">Methyltransferase</keyword>
<dbReference type="Proteomes" id="UP000195514">
    <property type="component" value="Chromosome I"/>
</dbReference>
<dbReference type="RefSeq" id="WP_087861954.1">
    <property type="nucleotide sequence ID" value="NZ_LT859958.1"/>
</dbReference>
<dbReference type="Gene3D" id="3.40.50.150">
    <property type="entry name" value="Vaccinia Virus protein VP39"/>
    <property type="match status" value="1"/>
</dbReference>